<dbReference type="CDD" id="cd00038">
    <property type="entry name" value="CAP_ED"/>
    <property type="match status" value="1"/>
</dbReference>
<sequence>SLLMRDIILLRTLSIASGLIGIFYNFFAAPTPLWVPIIWLALFIVINGYMIINFYHSNRQTGLSAEDFEIWQSNFLGLTADEYRRIQKLFEFQTYALGDHLTRIGRDNHFLFFVTAGQLDVRRDGELINTLTQGDLVGEMSFLSTHASANADVVAHDQTKCIVIDKTKLRSIMAKHPALQLSIANLFNQNLMKKLAT</sequence>
<dbReference type="InterPro" id="IPR018490">
    <property type="entry name" value="cNMP-bd_dom_sf"/>
</dbReference>
<protein>
    <recommendedName>
        <fullName evidence="3">Cyclic nucleotide-binding domain-containing protein</fullName>
    </recommendedName>
</protein>
<dbReference type="Pfam" id="PF00027">
    <property type="entry name" value="cNMP_binding"/>
    <property type="match status" value="1"/>
</dbReference>
<dbReference type="AlphaFoldDB" id="A0A382PPS6"/>
<evidence type="ECO:0000256" key="1">
    <source>
        <dbReference type="ARBA" id="ARBA00023286"/>
    </source>
</evidence>
<dbReference type="Gene3D" id="2.60.120.10">
    <property type="entry name" value="Jelly Rolls"/>
    <property type="match status" value="1"/>
</dbReference>
<accession>A0A382PPS6</accession>
<dbReference type="GO" id="GO:0005221">
    <property type="term" value="F:intracellularly cyclic nucleotide-activated monoatomic cation channel activity"/>
    <property type="evidence" value="ECO:0007669"/>
    <property type="project" value="InterPro"/>
</dbReference>
<keyword evidence="1" id="KW-0407">Ion channel</keyword>
<keyword evidence="1" id="KW-1071">Ligand-gated ion channel</keyword>
<dbReference type="GO" id="GO:0044877">
    <property type="term" value="F:protein-containing complex binding"/>
    <property type="evidence" value="ECO:0007669"/>
    <property type="project" value="TreeGrafter"/>
</dbReference>
<keyword evidence="2" id="KW-0472">Membrane</keyword>
<dbReference type="PANTHER" id="PTHR45638">
    <property type="entry name" value="CYCLIC NUCLEOTIDE-GATED CATION CHANNEL SUBUNIT A"/>
    <property type="match status" value="1"/>
</dbReference>
<dbReference type="PROSITE" id="PS50042">
    <property type="entry name" value="CNMP_BINDING_3"/>
    <property type="match status" value="1"/>
</dbReference>
<feature type="domain" description="Cyclic nucleotide-binding" evidence="3">
    <location>
        <begin position="74"/>
        <end position="190"/>
    </location>
</feature>
<feature type="transmembrane region" description="Helical" evidence="2">
    <location>
        <begin position="33"/>
        <end position="52"/>
    </location>
</feature>
<proteinExistence type="predicted"/>
<dbReference type="SUPFAM" id="SSF51206">
    <property type="entry name" value="cAMP-binding domain-like"/>
    <property type="match status" value="1"/>
</dbReference>
<dbReference type="InterPro" id="IPR014710">
    <property type="entry name" value="RmlC-like_jellyroll"/>
</dbReference>
<feature type="transmembrane region" description="Helical" evidence="2">
    <location>
        <begin position="7"/>
        <end position="27"/>
    </location>
</feature>
<evidence type="ECO:0000313" key="4">
    <source>
        <dbReference type="EMBL" id="SVC75256.1"/>
    </source>
</evidence>
<keyword evidence="1" id="KW-0813">Transport</keyword>
<dbReference type="SMART" id="SM00100">
    <property type="entry name" value="cNMP"/>
    <property type="match status" value="1"/>
</dbReference>
<dbReference type="InterPro" id="IPR050866">
    <property type="entry name" value="CNG_cation_channel"/>
</dbReference>
<keyword evidence="1" id="KW-0406">Ion transport</keyword>
<reference evidence="4" key="1">
    <citation type="submission" date="2018-05" db="EMBL/GenBank/DDBJ databases">
        <authorList>
            <person name="Lanie J.A."/>
            <person name="Ng W.-L."/>
            <person name="Kazmierczak K.M."/>
            <person name="Andrzejewski T.M."/>
            <person name="Davidsen T.M."/>
            <person name="Wayne K.J."/>
            <person name="Tettelin H."/>
            <person name="Glass J.I."/>
            <person name="Rusch D."/>
            <person name="Podicherti R."/>
            <person name="Tsui H.-C.T."/>
            <person name="Winkler M.E."/>
        </authorList>
    </citation>
    <scope>NUCLEOTIDE SEQUENCE</scope>
</reference>
<name>A0A382PPS6_9ZZZZ</name>
<dbReference type="PANTHER" id="PTHR45638:SF11">
    <property type="entry name" value="CYCLIC NUCLEOTIDE-GATED CATION CHANNEL SUBUNIT A"/>
    <property type="match status" value="1"/>
</dbReference>
<dbReference type="EMBL" id="UINC01108850">
    <property type="protein sequence ID" value="SVC75256.1"/>
    <property type="molecule type" value="Genomic_DNA"/>
</dbReference>
<dbReference type="InterPro" id="IPR000595">
    <property type="entry name" value="cNMP-bd_dom"/>
</dbReference>
<evidence type="ECO:0000256" key="2">
    <source>
        <dbReference type="SAM" id="Phobius"/>
    </source>
</evidence>
<feature type="non-terminal residue" evidence="4">
    <location>
        <position position="1"/>
    </location>
</feature>
<keyword evidence="2" id="KW-1133">Transmembrane helix</keyword>
<gene>
    <name evidence="4" type="ORF">METZ01_LOCUS328110</name>
</gene>
<keyword evidence="2" id="KW-0812">Transmembrane</keyword>
<evidence type="ECO:0000259" key="3">
    <source>
        <dbReference type="PROSITE" id="PS50042"/>
    </source>
</evidence>
<organism evidence="4">
    <name type="scientific">marine metagenome</name>
    <dbReference type="NCBI Taxonomy" id="408172"/>
    <lineage>
        <taxon>unclassified sequences</taxon>
        <taxon>metagenomes</taxon>
        <taxon>ecological metagenomes</taxon>
    </lineage>
</organism>